<evidence type="ECO:0000313" key="1">
    <source>
        <dbReference type="EMBL" id="KRM54696.1"/>
    </source>
</evidence>
<reference evidence="1 2" key="1">
    <citation type="journal article" date="2015" name="Genome Announc.">
        <title>Expanding the biotechnology potential of lactobacilli through comparative genomics of 213 strains and associated genera.</title>
        <authorList>
            <person name="Sun Z."/>
            <person name="Harris H.M."/>
            <person name="McCann A."/>
            <person name="Guo C."/>
            <person name="Argimon S."/>
            <person name="Zhang W."/>
            <person name="Yang X."/>
            <person name="Jeffery I.B."/>
            <person name="Cooney J.C."/>
            <person name="Kagawa T.F."/>
            <person name="Liu W."/>
            <person name="Song Y."/>
            <person name="Salvetti E."/>
            <person name="Wrobel A."/>
            <person name="Rasinkangas P."/>
            <person name="Parkhill J."/>
            <person name="Rea M.C."/>
            <person name="O'Sullivan O."/>
            <person name="Ritari J."/>
            <person name="Douillard F.P."/>
            <person name="Paul Ross R."/>
            <person name="Yang R."/>
            <person name="Briner A.E."/>
            <person name="Felis G.E."/>
            <person name="de Vos W.M."/>
            <person name="Barrangou R."/>
            <person name="Klaenhammer T.R."/>
            <person name="Caufield P.W."/>
            <person name="Cui Y."/>
            <person name="Zhang H."/>
            <person name="O'Toole P.W."/>
        </authorList>
    </citation>
    <scope>NUCLEOTIDE SEQUENCE [LARGE SCALE GENOMIC DNA]</scope>
    <source>
        <strain evidence="1 2">DSM 20505</strain>
    </source>
</reference>
<dbReference type="Proteomes" id="UP000051679">
    <property type="component" value="Unassembled WGS sequence"/>
</dbReference>
<name>A0A0R1ZI92_9LACO</name>
<dbReference type="PATRIC" id="fig|1291052.5.peg.2172"/>
<dbReference type="AlphaFoldDB" id="A0A0R1ZI92"/>
<dbReference type="RefSeq" id="WP_056976050.1">
    <property type="nucleotide sequence ID" value="NZ_AYYO01000044.1"/>
</dbReference>
<evidence type="ECO:0000313" key="2">
    <source>
        <dbReference type="Proteomes" id="UP000051679"/>
    </source>
</evidence>
<comment type="caution">
    <text evidence="1">The sequence shown here is derived from an EMBL/GenBank/DDBJ whole genome shotgun (WGS) entry which is preliminary data.</text>
</comment>
<dbReference type="EMBL" id="AYYO01000044">
    <property type="protein sequence ID" value="KRM54696.1"/>
    <property type="molecule type" value="Genomic_DNA"/>
</dbReference>
<organism evidence="1 2">
    <name type="scientific">Lacticaseibacillus sharpeae JCM 1186 = DSM 20505</name>
    <dbReference type="NCBI Taxonomy" id="1291052"/>
    <lineage>
        <taxon>Bacteria</taxon>
        <taxon>Bacillati</taxon>
        <taxon>Bacillota</taxon>
        <taxon>Bacilli</taxon>
        <taxon>Lactobacillales</taxon>
        <taxon>Lactobacillaceae</taxon>
        <taxon>Lacticaseibacillus</taxon>
    </lineage>
</organism>
<protein>
    <submittedName>
        <fullName evidence="1">Uncharacterized protein</fullName>
    </submittedName>
</protein>
<sequence>MPSFTDKFSNEDSFAYWPVPTEADLSTQTARNIAFKEAYQPDLPAAVRAEFANLTDAEWQARMAAVKYVLVGLNPGNMGTAGNFSNFHGNPISKDYNLGAVLYGTEVWGAFMTDLSQTVESDSSDVRITEADVKALYQHLDNLGIPKTAKVIAMHSKVRSALGKKAAQAIRSFDADAQFIYHYSYKMHSAEEYSQKSRDLLEALAK</sequence>
<dbReference type="OrthoDB" id="2339468at2"/>
<gene>
    <name evidence="1" type="ORF">FC18_GL002109</name>
</gene>
<accession>A0A0R1ZI92</accession>
<proteinExistence type="predicted"/>
<keyword evidence="2" id="KW-1185">Reference proteome</keyword>